<gene>
    <name evidence="1" type="ORF">EVAR_6404_1</name>
</gene>
<comment type="caution">
    <text evidence="1">The sequence shown here is derived from an EMBL/GenBank/DDBJ whole genome shotgun (WGS) entry which is preliminary data.</text>
</comment>
<organism evidence="1 2">
    <name type="scientific">Eumeta variegata</name>
    <name type="common">Bagworm moth</name>
    <name type="synonym">Eumeta japonica</name>
    <dbReference type="NCBI Taxonomy" id="151549"/>
    <lineage>
        <taxon>Eukaryota</taxon>
        <taxon>Metazoa</taxon>
        <taxon>Ecdysozoa</taxon>
        <taxon>Arthropoda</taxon>
        <taxon>Hexapoda</taxon>
        <taxon>Insecta</taxon>
        <taxon>Pterygota</taxon>
        <taxon>Neoptera</taxon>
        <taxon>Endopterygota</taxon>
        <taxon>Lepidoptera</taxon>
        <taxon>Glossata</taxon>
        <taxon>Ditrysia</taxon>
        <taxon>Tineoidea</taxon>
        <taxon>Psychidae</taxon>
        <taxon>Oiketicinae</taxon>
        <taxon>Eumeta</taxon>
    </lineage>
</organism>
<dbReference type="EMBL" id="BGZK01000050">
    <property type="protein sequence ID" value="GBP12232.1"/>
    <property type="molecule type" value="Genomic_DNA"/>
</dbReference>
<protein>
    <submittedName>
        <fullName evidence="1">Uncharacterized protein</fullName>
    </submittedName>
</protein>
<accession>A0A4C1TCN5</accession>
<keyword evidence="2" id="KW-1185">Reference proteome</keyword>
<dbReference type="Proteomes" id="UP000299102">
    <property type="component" value="Unassembled WGS sequence"/>
</dbReference>
<evidence type="ECO:0000313" key="2">
    <source>
        <dbReference type="Proteomes" id="UP000299102"/>
    </source>
</evidence>
<proteinExistence type="predicted"/>
<reference evidence="1 2" key="1">
    <citation type="journal article" date="2019" name="Commun. Biol.">
        <title>The bagworm genome reveals a unique fibroin gene that provides high tensile strength.</title>
        <authorList>
            <person name="Kono N."/>
            <person name="Nakamura H."/>
            <person name="Ohtoshi R."/>
            <person name="Tomita M."/>
            <person name="Numata K."/>
            <person name="Arakawa K."/>
        </authorList>
    </citation>
    <scope>NUCLEOTIDE SEQUENCE [LARGE SCALE GENOMIC DNA]</scope>
</reference>
<name>A0A4C1TCN5_EUMVA</name>
<dbReference type="STRING" id="151549.A0A4C1TCN5"/>
<sequence>MPPVCRRPNNPGSVACGLQQMIAKTSDSVKRVPIPMLIYGSESWVWQEKNGIRINAVGMRSLCNVCGVSLKGRCRNSDVGERCGLKEDVVARIEKRILRWLGHVERINESRLTKQIYISSVRWKVRQGPP</sequence>
<dbReference type="AlphaFoldDB" id="A0A4C1TCN5"/>
<dbReference type="OrthoDB" id="348678at2759"/>
<evidence type="ECO:0000313" key="1">
    <source>
        <dbReference type="EMBL" id="GBP12232.1"/>
    </source>
</evidence>